<protein>
    <submittedName>
        <fullName evidence="3">Uncharacterized protein</fullName>
    </submittedName>
</protein>
<evidence type="ECO:0000313" key="3">
    <source>
        <dbReference type="WBParaSite" id="L893_g21388.t1"/>
    </source>
</evidence>
<dbReference type="AlphaFoldDB" id="A0A1I7Z0K8"/>
<accession>A0A1I7Z0K8</accession>
<proteinExistence type="predicted"/>
<reference evidence="3" key="1">
    <citation type="submission" date="2016-11" db="UniProtKB">
        <authorList>
            <consortium name="WormBaseParasite"/>
        </authorList>
    </citation>
    <scope>IDENTIFICATION</scope>
</reference>
<feature type="region of interest" description="Disordered" evidence="1">
    <location>
        <begin position="1"/>
        <end position="25"/>
    </location>
</feature>
<sequence>MDDDEPRGLGGQDENKQRSRFENYPPLRNRIKDGKWNAEKCWRWMLETVSASAFSSWLTSGKGHNLFCSGLMMCRDDNEPRR</sequence>
<keyword evidence="2" id="KW-1185">Reference proteome</keyword>
<dbReference type="WBParaSite" id="L893_g21388.t1">
    <property type="protein sequence ID" value="L893_g21388.t1"/>
    <property type="gene ID" value="L893_g21388"/>
</dbReference>
<organism evidence="2 3">
    <name type="scientific">Steinernema glaseri</name>
    <dbReference type="NCBI Taxonomy" id="37863"/>
    <lineage>
        <taxon>Eukaryota</taxon>
        <taxon>Metazoa</taxon>
        <taxon>Ecdysozoa</taxon>
        <taxon>Nematoda</taxon>
        <taxon>Chromadorea</taxon>
        <taxon>Rhabditida</taxon>
        <taxon>Tylenchina</taxon>
        <taxon>Panagrolaimomorpha</taxon>
        <taxon>Strongyloidoidea</taxon>
        <taxon>Steinernematidae</taxon>
        <taxon>Steinernema</taxon>
    </lineage>
</organism>
<evidence type="ECO:0000313" key="2">
    <source>
        <dbReference type="Proteomes" id="UP000095287"/>
    </source>
</evidence>
<evidence type="ECO:0000256" key="1">
    <source>
        <dbReference type="SAM" id="MobiDB-lite"/>
    </source>
</evidence>
<dbReference type="Proteomes" id="UP000095287">
    <property type="component" value="Unplaced"/>
</dbReference>
<name>A0A1I7Z0K8_9BILA</name>